<accession>A0AAV3A595</accession>
<evidence type="ECO:0000313" key="2">
    <source>
        <dbReference type="Proteomes" id="UP001181693"/>
    </source>
</evidence>
<dbReference type="AlphaFoldDB" id="A0AAV3A595"/>
<keyword evidence="2" id="KW-1185">Reference proteome</keyword>
<proteinExistence type="predicted"/>
<gene>
    <name evidence="1" type="ORF">GDO54_015368</name>
</gene>
<sequence>MCVVLEVQCVGGCCTRIMFYVWVLCVWVHSGCCTKMMCVLCVGVTVIYHCCIYILEVMYAQRIGVLRMLFESLGADFVNGVCRWQKGRKIIH</sequence>
<organism evidence="1 2">
    <name type="scientific">Pyxicephalus adspersus</name>
    <name type="common">African bullfrog</name>
    <dbReference type="NCBI Taxonomy" id="30357"/>
    <lineage>
        <taxon>Eukaryota</taxon>
        <taxon>Metazoa</taxon>
        <taxon>Chordata</taxon>
        <taxon>Craniata</taxon>
        <taxon>Vertebrata</taxon>
        <taxon>Euteleostomi</taxon>
        <taxon>Amphibia</taxon>
        <taxon>Batrachia</taxon>
        <taxon>Anura</taxon>
        <taxon>Neobatrachia</taxon>
        <taxon>Ranoidea</taxon>
        <taxon>Pyxicephalidae</taxon>
        <taxon>Pyxicephalinae</taxon>
        <taxon>Pyxicephalus</taxon>
    </lineage>
</organism>
<dbReference type="EMBL" id="DYDO01000008">
    <property type="protein sequence ID" value="DBA19551.1"/>
    <property type="molecule type" value="Genomic_DNA"/>
</dbReference>
<protein>
    <submittedName>
        <fullName evidence="1">Uncharacterized protein</fullName>
    </submittedName>
</protein>
<dbReference type="Proteomes" id="UP001181693">
    <property type="component" value="Unassembled WGS sequence"/>
</dbReference>
<evidence type="ECO:0000313" key="1">
    <source>
        <dbReference type="EMBL" id="DBA19551.1"/>
    </source>
</evidence>
<reference evidence="1" key="1">
    <citation type="thesis" date="2020" institute="ProQuest LLC" country="789 East Eisenhower Parkway, Ann Arbor, MI, USA">
        <title>Comparative Genomics and Chromosome Evolution.</title>
        <authorList>
            <person name="Mudd A.B."/>
        </authorList>
    </citation>
    <scope>NUCLEOTIDE SEQUENCE</scope>
    <source>
        <strain evidence="1">1538</strain>
        <tissue evidence="1">Blood</tissue>
    </source>
</reference>
<comment type="caution">
    <text evidence="1">The sequence shown here is derived from an EMBL/GenBank/DDBJ whole genome shotgun (WGS) entry which is preliminary data.</text>
</comment>
<name>A0AAV3A595_PYXAD</name>